<dbReference type="Gene3D" id="3.90.226.10">
    <property type="entry name" value="2-enoyl-CoA Hydratase, Chain A, domain 1"/>
    <property type="match status" value="1"/>
</dbReference>
<dbReference type="RefSeq" id="WP_308358072.1">
    <property type="nucleotide sequence ID" value="NZ_CP129970.2"/>
</dbReference>
<organism evidence="2 3">
    <name type="scientific">Marivirga arenosa</name>
    <dbReference type="NCBI Taxonomy" id="3059076"/>
    <lineage>
        <taxon>Bacteria</taxon>
        <taxon>Pseudomonadati</taxon>
        <taxon>Bacteroidota</taxon>
        <taxon>Cytophagia</taxon>
        <taxon>Cytophagales</taxon>
        <taxon>Marivirgaceae</taxon>
        <taxon>Marivirga</taxon>
    </lineage>
</organism>
<dbReference type="SMART" id="SM00245">
    <property type="entry name" value="TSPc"/>
    <property type="match status" value="1"/>
</dbReference>
<dbReference type="Gene3D" id="3.30.750.44">
    <property type="match status" value="1"/>
</dbReference>
<protein>
    <submittedName>
        <fullName evidence="2">S41 family peptidase</fullName>
    </submittedName>
</protein>
<dbReference type="PANTHER" id="PTHR11261:SF3">
    <property type="entry name" value="RETINOL-BINDING PROTEIN 3"/>
    <property type="match status" value="1"/>
</dbReference>
<dbReference type="EMBL" id="CP129970">
    <property type="protein sequence ID" value="WKK86507.2"/>
    <property type="molecule type" value="Genomic_DNA"/>
</dbReference>
<dbReference type="AlphaFoldDB" id="A0AA49GIF4"/>
<dbReference type="CDD" id="cd07563">
    <property type="entry name" value="Peptidase_S41_IRBP"/>
    <property type="match status" value="1"/>
</dbReference>
<dbReference type="InterPro" id="IPR011990">
    <property type="entry name" value="TPR-like_helical_dom_sf"/>
</dbReference>
<dbReference type="GO" id="GO:0008236">
    <property type="term" value="F:serine-type peptidase activity"/>
    <property type="evidence" value="ECO:0007669"/>
    <property type="project" value="InterPro"/>
</dbReference>
<dbReference type="Pfam" id="PF11918">
    <property type="entry name" value="Peptidase_S41_N"/>
    <property type="match status" value="1"/>
</dbReference>
<name>A0AA49GIF4_9BACT</name>
<gene>
    <name evidence="2" type="ORF">QYS48_06100</name>
</gene>
<dbReference type="Pfam" id="PF03572">
    <property type="entry name" value="Peptidase_S41"/>
    <property type="match status" value="1"/>
</dbReference>
<dbReference type="SUPFAM" id="SSF48452">
    <property type="entry name" value="TPR-like"/>
    <property type="match status" value="1"/>
</dbReference>
<dbReference type="SUPFAM" id="SSF52096">
    <property type="entry name" value="ClpP/crotonase"/>
    <property type="match status" value="1"/>
</dbReference>
<accession>A0AA49GIF4</accession>
<sequence>MMNRLKEICTVFFICLPFLNYAQSKEEVVKKAQELLLENYIFLDKAKETNLHLDSLLETKFFDSYEHPKEFAKVLTMEMRKITKDKHLNIVPPPPPPHPNEETHFVSQHLSIMERFRQGGFGKIDLLEGNVGYIELKGFRKEDIPKVDAVMDYFSTADALIIDLRENGGGNSLGLYWSSYFLEENVALSAKYERRTDTYSELKTVKVQGERRLNIPLYILTSNFTFSAAEAFAYDLQSRNRAVVVGENTGGGAHPVNFMRLNHGFGIIMPYARSINPVTKSNWEGVGVQPDVLSCKHDALVKAKDLAKIAAKKYREQPFFMLKEILAKEEVSQKDKVKELLELLLKRKHLEDFMVNDMGYFYLDNDQINSAMAIFEANVKIFPESPNAHDSYAEGLALQGEKEEALNHFKTAVRLAEAQNDRRLDMYINNLSNFEANLKP</sequence>
<keyword evidence="3" id="KW-1185">Reference proteome</keyword>
<evidence type="ECO:0000313" key="3">
    <source>
        <dbReference type="Proteomes" id="UP001244443"/>
    </source>
</evidence>
<proteinExistence type="predicted"/>
<dbReference type="Proteomes" id="UP001244443">
    <property type="component" value="Chromosome"/>
</dbReference>
<evidence type="ECO:0000313" key="2">
    <source>
        <dbReference type="EMBL" id="WKK86507.2"/>
    </source>
</evidence>
<dbReference type="GO" id="GO:0006508">
    <property type="term" value="P:proteolysis"/>
    <property type="evidence" value="ECO:0007669"/>
    <property type="project" value="InterPro"/>
</dbReference>
<dbReference type="Gene3D" id="1.25.40.10">
    <property type="entry name" value="Tetratricopeptide repeat domain"/>
    <property type="match status" value="1"/>
</dbReference>
<feature type="domain" description="Tail specific protease" evidence="1">
    <location>
        <begin position="83"/>
        <end position="295"/>
    </location>
</feature>
<reference evidence="2" key="1">
    <citation type="submission" date="2023-08" db="EMBL/GenBank/DDBJ databases">
        <title>Comparative genomics and taxonomic characterization of three novel marine species of genus Marivirga.</title>
        <authorList>
            <person name="Muhammad N."/>
            <person name="Kim S.-G."/>
        </authorList>
    </citation>
    <scope>NUCLEOTIDE SEQUENCE [LARGE SCALE GENOMIC DNA]</scope>
    <source>
        <strain evidence="2">ABR2-2</strain>
    </source>
</reference>
<evidence type="ECO:0000259" key="1">
    <source>
        <dbReference type="SMART" id="SM00245"/>
    </source>
</evidence>
<dbReference type="PANTHER" id="PTHR11261">
    <property type="entry name" value="INTERPHOTORECEPTOR RETINOID-BINDING PROTEIN"/>
    <property type="match status" value="1"/>
</dbReference>
<dbReference type="InterPro" id="IPR005151">
    <property type="entry name" value="Tail-specific_protease"/>
</dbReference>
<dbReference type="InterPro" id="IPR029045">
    <property type="entry name" value="ClpP/crotonase-like_dom_sf"/>
</dbReference>